<organism evidence="1 2">
    <name type="scientific">Nonomuraea solani</name>
    <dbReference type="NCBI Taxonomy" id="1144553"/>
    <lineage>
        <taxon>Bacteria</taxon>
        <taxon>Bacillati</taxon>
        <taxon>Actinomycetota</taxon>
        <taxon>Actinomycetes</taxon>
        <taxon>Streptosporangiales</taxon>
        <taxon>Streptosporangiaceae</taxon>
        <taxon>Nonomuraea</taxon>
    </lineage>
</organism>
<proteinExistence type="predicted"/>
<keyword evidence="2" id="KW-1185">Reference proteome</keyword>
<dbReference type="Proteomes" id="UP000236732">
    <property type="component" value="Unassembled WGS sequence"/>
</dbReference>
<gene>
    <name evidence="1" type="ORF">SAMN05444920_103875</name>
</gene>
<name>A0A1H6C3E7_9ACTN</name>
<accession>A0A1H6C3E7</accession>
<dbReference type="EMBL" id="FNVT01000003">
    <property type="protein sequence ID" value="SEG67481.1"/>
    <property type="molecule type" value="Genomic_DNA"/>
</dbReference>
<dbReference type="AlphaFoldDB" id="A0A1H6C3E7"/>
<evidence type="ECO:0000313" key="2">
    <source>
        <dbReference type="Proteomes" id="UP000236732"/>
    </source>
</evidence>
<evidence type="ECO:0000313" key="1">
    <source>
        <dbReference type="EMBL" id="SEG67481.1"/>
    </source>
</evidence>
<reference evidence="1 2" key="1">
    <citation type="submission" date="2016-10" db="EMBL/GenBank/DDBJ databases">
        <authorList>
            <person name="de Groot N.N."/>
        </authorList>
    </citation>
    <scope>NUCLEOTIDE SEQUENCE [LARGE SCALE GENOMIC DNA]</scope>
    <source>
        <strain evidence="1 2">CGMCC 4.7037</strain>
    </source>
</reference>
<sequence>MSPGGSSAAEARIRPEAGSDAGFVLAYDERDGGQFLAFDVEDPSVSSAALKLRRLYLNRQRCRKIDEVGLFFQHYVTCFVETKVPVELNAPLWIVRSRHNLVLII</sequence>
<protein>
    <submittedName>
        <fullName evidence="1">Uncharacterized protein</fullName>
    </submittedName>
</protein>